<protein>
    <submittedName>
        <fullName evidence="5">Helix-turn-helix domain-containing protein</fullName>
    </submittedName>
</protein>
<dbReference type="SUPFAM" id="SSF46785">
    <property type="entry name" value="Winged helix' DNA-binding domain"/>
    <property type="match status" value="1"/>
</dbReference>
<dbReference type="InterPro" id="IPR036388">
    <property type="entry name" value="WH-like_DNA-bd_sf"/>
</dbReference>
<accession>A0ABP9K6C5</accession>
<evidence type="ECO:0000259" key="4">
    <source>
        <dbReference type="PROSITE" id="PS51118"/>
    </source>
</evidence>
<dbReference type="PANTHER" id="PTHR33204:SF18">
    <property type="entry name" value="TRANSCRIPTIONAL REGULATORY PROTEIN"/>
    <property type="match status" value="1"/>
</dbReference>
<evidence type="ECO:0000256" key="1">
    <source>
        <dbReference type="ARBA" id="ARBA00023015"/>
    </source>
</evidence>
<keyword evidence="1" id="KW-0805">Transcription regulation</keyword>
<dbReference type="InterPro" id="IPR036390">
    <property type="entry name" value="WH_DNA-bd_sf"/>
</dbReference>
<keyword evidence="6" id="KW-1185">Reference proteome</keyword>
<proteinExistence type="predicted"/>
<dbReference type="EMBL" id="BAABJM010000002">
    <property type="protein sequence ID" value="GAA5050922.1"/>
    <property type="molecule type" value="Genomic_DNA"/>
</dbReference>
<comment type="caution">
    <text evidence="5">The sequence shown here is derived from an EMBL/GenBank/DDBJ whole genome shotgun (WGS) entry which is preliminary data.</text>
</comment>
<gene>
    <name evidence="5" type="ORF">GCM10023318_21720</name>
</gene>
<dbReference type="PANTHER" id="PTHR33204">
    <property type="entry name" value="TRANSCRIPTIONAL REGULATOR, MARR FAMILY"/>
    <property type="match status" value="1"/>
</dbReference>
<dbReference type="PROSITE" id="PS51118">
    <property type="entry name" value="HTH_HXLR"/>
    <property type="match status" value="1"/>
</dbReference>
<name>A0ABP9K6C5_9NOCA</name>
<keyword evidence="2" id="KW-0238">DNA-binding</keyword>
<evidence type="ECO:0000313" key="5">
    <source>
        <dbReference type="EMBL" id="GAA5050922.1"/>
    </source>
</evidence>
<dbReference type="Gene3D" id="1.10.10.10">
    <property type="entry name" value="Winged helix-like DNA-binding domain superfamily/Winged helix DNA-binding domain"/>
    <property type="match status" value="1"/>
</dbReference>
<evidence type="ECO:0000256" key="2">
    <source>
        <dbReference type="ARBA" id="ARBA00023125"/>
    </source>
</evidence>
<organism evidence="5 6">
    <name type="scientific">Nocardia callitridis</name>
    <dbReference type="NCBI Taxonomy" id="648753"/>
    <lineage>
        <taxon>Bacteria</taxon>
        <taxon>Bacillati</taxon>
        <taxon>Actinomycetota</taxon>
        <taxon>Actinomycetes</taxon>
        <taxon>Mycobacteriales</taxon>
        <taxon>Nocardiaceae</taxon>
        <taxon>Nocardia</taxon>
    </lineage>
</organism>
<dbReference type="Proteomes" id="UP001500603">
    <property type="component" value="Unassembled WGS sequence"/>
</dbReference>
<dbReference type="InterPro" id="IPR002577">
    <property type="entry name" value="HTH_HxlR"/>
</dbReference>
<dbReference type="Pfam" id="PF01638">
    <property type="entry name" value="HxlR"/>
    <property type="match status" value="1"/>
</dbReference>
<keyword evidence="3" id="KW-0804">Transcription</keyword>
<feature type="domain" description="HTH hxlR-type" evidence="4">
    <location>
        <begin position="25"/>
        <end position="123"/>
    </location>
</feature>
<evidence type="ECO:0000313" key="6">
    <source>
        <dbReference type="Proteomes" id="UP001500603"/>
    </source>
</evidence>
<evidence type="ECO:0000256" key="3">
    <source>
        <dbReference type="ARBA" id="ARBA00023163"/>
    </source>
</evidence>
<sequence length="138" mass="15468">MTLPGIPEVTTEPPPVSMSALHRDCPARLLLDQIADKWTVLVICVLDEGPSRFNELRRRVDGVSQKVLTSTLRGLERNGMVERLVATSGPVAVTYRLTPLGTTLYEPMLALYGWTIRHIETVVDAQDRFDRQSENVTH</sequence>
<reference evidence="6" key="1">
    <citation type="journal article" date="2019" name="Int. J. Syst. Evol. Microbiol.">
        <title>The Global Catalogue of Microorganisms (GCM) 10K type strain sequencing project: providing services to taxonomists for standard genome sequencing and annotation.</title>
        <authorList>
            <consortium name="The Broad Institute Genomics Platform"/>
            <consortium name="The Broad Institute Genome Sequencing Center for Infectious Disease"/>
            <person name="Wu L."/>
            <person name="Ma J."/>
        </authorList>
    </citation>
    <scope>NUCLEOTIDE SEQUENCE [LARGE SCALE GENOMIC DNA]</scope>
    <source>
        <strain evidence="6">JCM 18298</strain>
    </source>
</reference>